<accession>A0A0H3EX89</accession>
<dbReference type="AlphaFoldDB" id="A0A0H3EX89"/>
<gene>
    <name evidence="2" type="primary">gpC</name>
    <name evidence="2" type="ordered locus">ECW_m2287</name>
</gene>
<name>A0A0H3EX89_ECOLW</name>
<dbReference type="Gene3D" id="1.10.260.40">
    <property type="entry name" value="lambda repressor-like DNA-binding domains"/>
    <property type="match status" value="1"/>
</dbReference>
<dbReference type="KEGG" id="elw:ECW_m2287"/>
<dbReference type="SMART" id="SM00530">
    <property type="entry name" value="HTH_XRE"/>
    <property type="match status" value="1"/>
</dbReference>
<dbReference type="GO" id="GO:0003677">
    <property type="term" value="F:DNA binding"/>
    <property type="evidence" value="ECO:0007669"/>
    <property type="project" value="InterPro"/>
</dbReference>
<dbReference type="SUPFAM" id="SSF47413">
    <property type="entry name" value="lambda repressor-like DNA-binding domains"/>
    <property type="match status" value="1"/>
</dbReference>
<dbReference type="EMBL" id="CP002185">
    <property type="protein sequence ID" value="ADT75726.1"/>
    <property type="molecule type" value="Genomic_DNA"/>
</dbReference>
<dbReference type="PROSITE" id="PS50943">
    <property type="entry name" value="HTH_CROC1"/>
    <property type="match status" value="1"/>
</dbReference>
<sequence>MPKRITPEVQRFTPSARNYAIGVIMSIDVSEKLKLIRESERLNRKEFSELTGVAYSSLSSYESRSKNAGVEAIMKVLQHPRFTKYTLWFMTDQVAPEAGQIAPALAHFGQNETTSPHSGQKTG</sequence>
<dbReference type="Proteomes" id="UP000008525">
    <property type="component" value="Chromosome"/>
</dbReference>
<evidence type="ECO:0000259" key="1">
    <source>
        <dbReference type="PROSITE" id="PS50943"/>
    </source>
</evidence>
<feature type="domain" description="HTH cro/C1-type" evidence="1">
    <location>
        <begin position="33"/>
        <end position="87"/>
    </location>
</feature>
<organism evidence="2 3">
    <name type="scientific">Escherichia coli (strain ATCC 9637 / CCM 2024 / DSM 1116 / LMG 11080 / NBRC 13500 / NCIMB 8666 / NRRL B-766 / W)</name>
    <dbReference type="NCBI Taxonomy" id="566546"/>
    <lineage>
        <taxon>Bacteria</taxon>
        <taxon>Pseudomonadati</taxon>
        <taxon>Pseudomonadota</taxon>
        <taxon>Gammaproteobacteria</taxon>
        <taxon>Enterobacterales</taxon>
        <taxon>Enterobacteriaceae</taxon>
        <taxon>Escherichia</taxon>
    </lineage>
</organism>
<dbReference type="InterPro" id="IPR001387">
    <property type="entry name" value="Cro/C1-type_HTH"/>
</dbReference>
<reference evidence="2 3" key="1">
    <citation type="journal article" date="2011" name="BMC Genomics">
        <title>The genome sequence of E. coli W (ATCC 9637): comparative genome analysis and an improved genome-scale reconstruction of E. coli.</title>
        <authorList>
            <person name="Archer C.T."/>
            <person name="Kim J.F."/>
            <person name="Jeong H."/>
            <person name="Park J.H."/>
            <person name="Vickers C.E."/>
            <person name="Lee S.Y."/>
            <person name="Nielsen L.K."/>
        </authorList>
    </citation>
    <scope>NUCLEOTIDE SEQUENCE [LARGE SCALE GENOMIC DNA]</scope>
    <source>
        <strain evidence="3">ATCC 9637 / CCM 2024 / DSM 1116 / LMG 11080 / NBRC 13500 / NCIMB 8666 / NRRL B-766 / W</strain>
    </source>
</reference>
<evidence type="ECO:0000313" key="2">
    <source>
        <dbReference type="EMBL" id="ADT75726.1"/>
    </source>
</evidence>
<dbReference type="InterPro" id="IPR010982">
    <property type="entry name" value="Lambda_DNA-bd_dom_sf"/>
</dbReference>
<proteinExistence type="predicted"/>
<protein>
    <submittedName>
        <fullName evidence="2">Repressor protein C</fullName>
    </submittedName>
</protein>
<evidence type="ECO:0000313" key="3">
    <source>
        <dbReference type="Proteomes" id="UP000008525"/>
    </source>
</evidence>